<evidence type="ECO:0000256" key="1">
    <source>
        <dbReference type="ARBA" id="ARBA00035112"/>
    </source>
</evidence>
<dbReference type="EMBL" id="AYSA01000123">
    <property type="protein sequence ID" value="ESZ96822.1"/>
    <property type="molecule type" value="Genomic_DNA"/>
</dbReference>
<dbReference type="AlphaFoldDB" id="W9CJB2"/>
<reference evidence="3 4" key="1">
    <citation type="journal article" date="2014" name="Genome Announc.">
        <title>Draft genome sequence of Sclerotinia borealis, a psychrophilic plant pathogenic fungus.</title>
        <authorList>
            <person name="Mardanov A.V."/>
            <person name="Beletsky A.V."/>
            <person name="Kadnikov V.V."/>
            <person name="Ignatov A.N."/>
            <person name="Ravin N.V."/>
        </authorList>
    </citation>
    <scope>NUCLEOTIDE SEQUENCE [LARGE SCALE GENOMIC DNA]</scope>
    <source>
        <strain evidence="4">F-4157</strain>
    </source>
</reference>
<dbReference type="GO" id="GO:0043386">
    <property type="term" value="P:mycotoxin biosynthetic process"/>
    <property type="evidence" value="ECO:0007669"/>
    <property type="project" value="InterPro"/>
</dbReference>
<proteinExistence type="inferred from homology"/>
<keyword evidence="2" id="KW-0472">Membrane</keyword>
<gene>
    <name evidence="3" type="ORF">SBOR_2823</name>
</gene>
<evidence type="ECO:0008006" key="5">
    <source>
        <dbReference type="Google" id="ProtNLM"/>
    </source>
</evidence>
<accession>W9CJB2</accession>
<name>W9CJB2_SCLBF</name>
<dbReference type="OrthoDB" id="3687641at2759"/>
<comment type="caution">
    <text evidence="3">The sequence shown here is derived from an EMBL/GenBank/DDBJ whole genome shotgun (WGS) entry which is preliminary data.</text>
</comment>
<comment type="similarity">
    <text evidence="1">Belongs to the ustYa family.</text>
</comment>
<feature type="transmembrane region" description="Helical" evidence="2">
    <location>
        <begin position="37"/>
        <end position="60"/>
    </location>
</feature>
<protein>
    <recommendedName>
        <fullName evidence="5">Tat pathway signal sequence</fullName>
    </recommendedName>
</protein>
<dbReference type="InterPro" id="IPR021765">
    <property type="entry name" value="UstYa-like"/>
</dbReference>
<evidence type="ECO:0000313" key="4">
    <source>
        <dbReference type="Proteomes" id="UP000019487"/>
    </source>
</evidence>
<dbReference type="Pfam" id="PF11807">
    <property type="entry name" value="UstYa"/>
    <property type="match status" value="1"/>
</dbReference>
<dbReference type="HOGENOM" id="CLU_1240759_0_0_1"/>
<evidence type="ECO:0000256" key="2">
    <source>
        <dbReference type="SAM" id="Phobius"/>
    </source>
</evidence>
<sequence length="223" mass="26075">MENVSDDKEELLQKCQFCCEGENYHPDPVAPHKYKKYWIFSTVIHIAVIIFTISILQSFYSPRRTPKNSVPFLPVNHDSHLVGDILSPLNNHAQHKIEALSTDSWDPELYFGEPTYESDRAWNALIYPRSFRVHKDEAVRLNMTESILLQPGDDFGTMLGALHNLHCLRRIRQMLYSDYYYPDASPEEKEYNRNHAYWKSLQQILESRNFPNENLMANTGPLN</sequence>
<keyword evidence="2" id="KW-0812">Transmembrane</keyword>
<keyword evidence="4" id="KW-1185">Reference proteome</keyword>
<dbReference type="PANTHER" id="PTHR33365">
    <property type="entry name" value="YALI0B05434P"/>
    <property type="match status" value="1"/>
</dbReference>
<dbReference type="PANTHER" id="PTHR33365:SF7">
    <property type="entry name" value="TAT PATHWAY SIGNAL SEQUENCE"/>
    <property type="match status" value="1"/>
</dbReference>
<keyword evidence="2" id="KW-1133">Transmembrane helix</keyword>
<evidence type="ECO:0000313" key="3">
    <source>
        <dbReference type="EMBL" id="ESZ96822.1"/>
    </source>
</evidence>
<dbReference type="Proteomes" id="UP000019487">
    <property type="component" value="Unassembled WGS sequence"/>
</dbReference>
<organism evidence="3 4">
    <name type="scientific">Sclerotinia borealis (strain F-4128)</name>
    <dbReference type="NCBI Taxonomy" id="1432307"/>
    <lineage>
        <taxon>Eukaryota</taxon>
        <taxon>Fungi</taxon>
        <taxon>Dikarya</taxon>
        <taxon>Ascomycota</taxon>
        <taxon>Pezizomycotina</taxon>
        <taxon>Leotiomycetes</taxon>
        <taxon>Helotiales</taxon>
        <taxon>Sclerotiniaceae</taxon>
        <taxon>Sclerotinia</taxon>
    </lineage>
</organism>